<dbReference type="AlphaFoldDB" id="A0AAE9Z5Y3"/>
<dbReference type="RefSeq" id="WP_063890888.1">
    <property type="nucleotide sequence ID" value="NZ_CP059733.1"/>
</dbReference>
<organism evidence="2 3">
    <name type="scientific">Thalassomonas viridans</name>
    <dbReference type="NCBI Taxonomy" id="137584"/>
    <lineage>
        <taxon>Bacteria</taxon>
        <taxon>Pseudomonadati</taxon>
        <taxon>Pseudomonadota</taxon>
        <taxon>Gammaproteobacteria</taxon>
        <taxon>Alteromonadales</taxon>
        <taxon>Colwelliaceae</taxon>
        <taxon>Thalassomonas</taxon>
    </lineage>
</organism>
<sequence length="164" mass="18300">MSALIEEKTISNDIKLVYDLVKKPNRTNLKPKIDRAVIAKMRLDLILPANDILTVDIDFDTTSGYHGNAMILTDDFGVEMAATAFEVKYSKEFANALRNAWLNKQNKDAPRKPSYILVQHPKKEGELPRVFAACGDRDHKPDTPTDPIPSYAPRPTPPPAITEG</sequence>
<dbReference type="Proteomes" id="UP000032352">
    <property type="component" value="Chromosome"/>
</dbReference>
<accession>A0AAE9Z5Y3</accession>
<evidence type="ECO:0000256" key="1">
    <source>
        <dbReference type="SAM" id="MobiDB-lite"/>
    </source>
</evidence>
<dbReference type="KEGG" id="tvd:SG34_008250"/>
<evidence type="ECO:0000313" key="3">
    <source>
        <dbReference type="Proteomes" id="UP000032352"/>
    </source>
</evidence>
<name>A0AAE9Z5Y3_9GAMM</name>
<proteinExistence type="predicted"/>
<reference evidence="2 3" key="1">
    <citation type="journal article" date="2015" name="Genome Announc.">
        <title>Draft Genome Sequences of Marine Isolates of Thalassomonas viridans and Thalassomonas actiniarum.</title>
        <authorList>
            <person name="Olonade I."/>
            <person name="van Zyl L.J."/>
            <person name="Trindade M."/>
        </authorList>
    </citation>
    <scope>NUCLEOTIDE SEQUENCE [LARGE SCALE GENOMIC DNA]</scope>
    <source>
        <strain evidence="2 3">XOM25</strain>
    </source>
</reference>
<feature type="region of interest" description="Disordered" evidence="1">
    <location>
        <begin position="134"/>
        <end position="164"/>
    </location>
</feature>
<feature type="compositionally biased region" description="Pro residues" evidence="1">
    <location>
        <begin position="144"/>
        <end position="164"/>
    </location>
</feature>
<keyword evidence="3" id="KW-1185">Reference proteome</keyword>
<evidence type="ECO:0000313" key="2">
    <source>
        <dbReference type="EMBL" id="WDE06877.1"/>
    </source>
</evidence>
<dbReference type="EMBL" id="CP059733">
    <property type="protein sequence ID" value="WDE06877.1"/>
    <property type="molecule type" value="Genomic_DNA"/>
</dbReference>
<protein>
    <submittedName>
        <fullName evidence="2">Uncharacterized protein</fullName>
    </submittedName>
</protein>
<gene>
    <name evidence="2" type="ORF">SG34_008250</name>
</gene>
<reference evidence="2 3" key="2">
    <citation type="journal article" date="2022" name="Mar. Drugs">
        <title>Bioassay-Guided Fractionation Leads to the Detection of Cholic Acid Generated by the Rare Thalassomonas sp.</title>
        <authorList>
            <person name="Pheiffer F."/>
            <person name="Schneider Y.K."/>
            <person name="Hansen E.H."/>
            <person name="Andersen J.H."/>
            <person name="Isaksson J."/>
            <person name="Busche T."/>
            <person name="R C."/>
            <person name="Kalinowski J."/>
            <person name="Zyl L.V."/>
            <person name="Trindade M."/>
        </authorList>
    </citation>
    <scope>NUCLEOTIDE SEQUENCE [LARGE SCALE GENOMIC DNA]</scope>
    <source>
        <strain evidence="2 3">XOM25</strain>
    </source>
</reference>